<dbReference type="Pfam" id="PF01063">
    <property type="entry name" value="Aminotran_4"/>
    <property type="match status" value="1"/>
</dbReference>
<dbReference type="InterPro" id="IPR036038">
    <property type="entry name" value="Aminotransferase-like"/>
</dbReference>
<comment type="pathway">
    <text evidence="7">Cofactor biosynthesis; tetrahydrofolate biosynthesis; 4-aminobenzoate from chorismate: step 2/2.</text>
</comment>
<dbReference type="PANTHER" id="PTHR42743">
    <property type="entry name" value="AMINO-ACID AMINOTRANSFERASE"/>
    <property type="match status" value="1"/>
</dbReference>
<dbReference type="NCBIfam" id="TIGR03461">
    <property type="entry name" value="pabC_Proteo"/>
    <property type="match status" value="1"/>
</dbReference>
<dbReference type="Gene3D" id="3.30.470.10">
    <property type="match status" value="1"/>
</dbReference>
<keyword evidence="4" id="KW-0663">Pyridoxal phosphate</keyword>
<dbReference type="NCBIfam" id="NF004761">
    <property type="entry name" value="PRK06092.1"/>
    <property type="match status" value="1"/>
</dbReference>
<dbReference type="InterPro" id="IPR017824">
    <property type="entry name" value="Aminodeoxychorismate_lyase_IV"/>
</dbReference>
<evidence type="ECO:0000256" key="2">
    <source>
        <dbReference type="ARBA" id="ARBA00009320"/>
    </source>
</evidence>
<dbReference type="GO" id="GO:0005829">
    <property type="term" value="C:cytosol"/>
    <property type="evidence" value="ECO:0007669"/>
    <property type="project" value="TreeGrafter"/>
</dbReference>
<evidence type="ECO:0000256" key="8">
    <source>
        <dbReference type="ARBA" id="ARBA00035676"/>
    </source>
</evidence>
<keyword evidence="5" id="KW-0289">Folate biosynthesis</keyword>
<dbReference type="Proteomes" id="UP000585721">
    <property type="component" value="Unassembled WGS sequence"/>
</dbReference>
<evidence type="ECO:0000256" key="12">
    <source>
        <dbReference type="NCBIfam" id="TIGR03461"/>
    </source>
</evidence>
<dbReference type="CDD" id="cd01559">
    <property type="entry name" value="ADCL_like"/>
    <property type="match status" value="1"/>
</dbReference>
<dbReference type="InterPro" id="IPR001544">
    <property type="entry name" value="Aminotrans_IV"/>
</dbReference>
<evidence type="ECO:0000256" key="9">
    <source>
        <dbReference type="ARBA" id="ARBA00049529"/>
    </source>
</evidence>
<comment type="caution">
    <text evidence="13">The sequence shown here is derived from an EMBL/GenBank/DDBJ whole genome shotgun (WGS) entry which is preliminary data.</text>
</comment>
<evidence type="ECO:0000256" key="10">
    <source>
        <dbReference type="ARBA" id="ARBA00054027"/>
    </source>
</evidence>
<protein>
    <recommendedName>
        <fullName evidence="11 12">Aminodeoxychorismate lyase</fullName>
        <ecNumber evidence="8 12">4.1.3.38</ecNumber>
    </recommendedName>
</protein>
<evidence type="ECO:0000256" key="11">
    <source>
        <dbReference type="ARBA" id="ARBA00069174"/>
    </source>
</evidence>
<evidence type="ECO:0000256" key="5">
    <source>
        <dbReference type="ARBA" id="ARBA00022909"/>
    </source>
</evidence>
<dbReference type="GO" id="GO:0030170">
    <property type="term" value="F:pyridoxal phosphate binding"/>
    <property type="evidence" value="ECO:0007669"/>
    <property type="project" value="InterPro"/>
</dbReference>
<dbReference type="EC" id="4.1.3.38" evidence="8 12"/>
<comment type="function">
    <text evidence="10">Involved in the biosynthesis of p-aminobenzoate (PABA), a precursor of tetrahydrofolate. Converts 4-amino-4-deoxychorismate into 4-aminobenzoate (PABA) and pyruvate.</text>
</comment>
<dbReference type="PANTHER" id="PTHR42743:SF2">
    <property type="entry name" value="AMINODEOXYCHORISMATE LYASE"/>
    <property type="match status" value="1"/>
</dbReference>
<keyword evidence="6 13" id="KW-0456">Lyase</keyword>
<reference evidence="13 14" key="1">
    <citation type="submission" date="2020-08" db="EMBL/GenBank/DDBJ databases">
        <title>Genomic Encyclopedia of Type Strains, Phase IV (KMG-IV): sequencing the most valuable type-strain genomes for metagenomic binning, comparative biology and taxonomic classification.</title>
        <authorList>
            <person name="Goeker M."/>
        </authorList>
    </citation>
    <scope>NUCLEOTIDE SEQUENCE [LARGE SCALE GENOMIC DNA]</scope>
    <source>
        <strain evidence="13 14">DSM 22975</strain>
    </source>
</reference>
<gene>
    <name evidence="13" type="ORF">HNR75_001307</name>
</gene>
<dbReference type="EMBL" id="JACHGR010000004">
    <property type="protein sequence ID" value="MBB6055401.1"/>
    <property type="molecule type" value="Genomic_DNA"/>
</dbReference>
<dbReference type="GO" id="GO:0046656">
    <property type="term" value="P:folic acid biosynthetic process"/>
    <property type="evidence" value="ECO:0007669"/>
    <property type="project" value="UniProtKB-KW"/>
</dbReference>
<sequence>MILVNGSPATTISVLDRGLTLGDGLFTTLHLKNQRPQLWDYHIQRILHGCNRLKLSFPDFDSLYQQCCQLAASVDDENACGKIILTRGSGGRGYSPQGCLAPSVIVSVHPYPEHYRTWQQQGINLGVAEQRLGWQPMLEGIKTLNRLEQVLLKDELDNRGLAEAVVLDWQGNVVEAVTANLFWRKNEQIFTPDLKQSGVYGVMRAFVIQQLTEWQHVVKSVSSGLDALLDADEVWMTNALMGIVPVTGIKDVKYEDHRFAQRLQNALAALA</sequence>
<comment type="catalytic activity">
    <reaction evidence="9">
        <text>4-amino-4-deoxychorismate = 4-aminobenzoate + pyruvate + H(+)</text>
        <dbReference type="Rhea" id="RHEA:16201"/>
        <dbReference type="ChEBI" id="CHEBI:15361"/>
        <dbReference type="ChEBI" id="CHEBI:15378"/>
        <dbReference type="ChEBI" id="CHEBI:17836"/>
        <dbReference type="ChEBI" id="CHEBI:58406"/>
        <dbReference type="EC" id="4.1.3.38"/>
    </reaction>
</comment>
<dbReference type="SUPFAM" id="SSF56752">
    <property type="entry name" value="D-aminoacid aminotransferase-like PLP-dependent enzymes"/>
    <property type="match status" value="1"/>
</dbReference>
<accession>A0A841GJL8</accession>
<organism evidence="13 14">
    <name type="scientific">Tolumonas osonensis</name>
    <dbReference type="NCBI Taxonomy" id="675874"/>
    <lineage>
        <taxon>Bacteria</taxon>
        <taxon>Pseudomonadati</taxon>
        <taxon>Pseudomonadota</taxon>
        <taxon>Gammaproteobacteria</taxon>
        <taxon>Aeromonadales</taxon>
        <taxon>Aeromonadaceae</taxon>
        <taxon>Tolumonas</taxon>
    </lineage>
</organism>
<dbReference type="AlphaFoldDB" id="A0A841GJL8"/>
<evidence type="ECO:0000256" key="4">
    <source>
        <dbReference type="ARBA" id="ARBA00022898"/>
    </source>
</evidence>
<evidence type="ECO:0000256" key="6">
    <source>
        <dbReference type="ARBA" id="ARBA00023239"/>
    </source>
</evidence>
<proteinExistence type="inferred from homology"/>
<dbReference type="Gene3D" id="3.20.10.10">
    <property type="entry name" value="D-amino Acid Aminotransferase, subunit A, domain 2"/>
    <property type="match status" value="1"/>
</dbReference>
<evidence type="ECO:0000256" key="3">
    <source>
        <dbReference type="ARBA" id="ARBA00011738"/>
    </source>
</evidence>
<comment type="cofactor">
    <cofactor evidence="1">
        <name>pyridoxal 5'-phosphate</name>
        <dbReference type="ChEBI" id="CHEBI:597326"/>
    </cofactor>
</comment>
<evidence type="ECO:0000256" key="1">
    <source>
        <dbReference type="ARBA" id="ARBA00001933"/>
    </source>
</evidence>
<dbReference type="InterPro" id="IPR043132">
    <property type="entry name" value="BCAT-like_C"/>
</dbReference>
<dbReference type="GO" id="GO:0008153">
    <property type="term" value="P:4-aminobenzoate biosynthetic process"/>
    <property type="evidence" value="ECO:0007669"/>
    <property type="project" value="UniProtKB-UniRule"/>
</dbReference>
<dbReference type="InterPro" id="IPR043131">
    <property type="entry name" value="BCAT-like_N"/>
</dbReference>
<keyword evidence="14" id="KW-1185">Reference proteome</keyword>
<evidence type="ECO:0000256" key="7">
    <source>
        <dbReference type="ARBA" id="ARBA00035633"/>
    </source>
</evidence>
<name>A0A841GJL8_9GAMM</name>
<dbReference type="GO" id="GO:0008696">
    <property type="term" value="F:4-amino-4-deoxychorismate lyase activity"/>
    <property type="evidence" value="ECO:0007669"/>
    <property type="project" value="UniProtKB-UniRule"/>
</dbReference>
<dbReference type="RefSeq" id="WP_188026185.1">
    <property type="nucleotide sequence ID" value="NZ_JACHGR010000004.1"/>
</dbReference>
<evidence type="ECO:0000313" key="13">
    <source>
        <dbReference type="EMBL" id="MBB6055401.1"/>
    </source>
</evidence>
<evidence type="ECO:0000313" key="14">
    <source>
        <dbReference type="Proteomes" id="UP000585721"/>
    </source>
</evidence>
<dbReference type="FunFam" id="3.20.10.10:FF:000002">
    <property type="entry name" value="D-alanine aminotransferase"/>
    <property type="match status" value="1"/>
</dbReference>
<comment type="subunit">
    <text evidence="3">Homodimer.</text>
</comment>
<comment type="similarity">
    <text evidence="2">Belongs to the class-IV pyridoxal-phosphate-dependent aminotransferase family.</text>
</comment>
<dbReference type="InterPro" id="IPR050571">
    <property type="entry name" value="Class-IV_PLP-Dep_Aminotrnsfr"/>
</dbReference>